<name>A0AAX1QLD6_9FIRM</name>
<gene>
    <name evidence="1" type="ORF">C4N27_07675</name>
</gene>
<dbReference type="Proteomes" id="UP000250997">
    <property type="component" value="Unassembled WGS sequence"/>
</dbReference>
<accession>A0AAX1QLD6</accession>
<reference evidence="1 2" key="1">
    <citation type="submission" date="2018-02" db="EMBL/GenBank/DDBJ databases">
        <title>Complete genome sequencing of Faecalibacterium prausnitzii strains isolated from the human gut.</title>
        <authorList>
            <person name="Fitzgerald B.C."/>
            <person name="Shkoporov A.N."/>
            <person name="Ross P.R."/>
            <person name="Hill C."/>
        </authorList>
    </citation>
    <scope>NUCLEOTIDE SEQUENCE [LARGE SCALE GENOMIC DNA]</scope>
    <source>
        <strain evidence="1 2">APC942/18-1</strain>
    </source>
</reference>
<sequence length="80" mass="9226">MDLLKRQKLKNAMPLPMIHVFTNFVNDGVSVSKTGKNGLKVRLLPSKRRKFKLDFSTFHEKKTKIGPFLSHLFLPNGQFL</sequence>
<organism evidence="1 2">
    <name type="scientific">Faecalibacterium prausnitzii</name>
    <dbReference type="NCBI Taxonomy" id="853"/>
    <lineage>
        <taxon>Bacteria</taxon>
        <taxon>Bacillati</taxon>
        <taxon>Bacillota</taxon>
        <taxon>Clostridia</taxon>
        <taxon>Eubacteriales</taxon>
        <taxon>Oscillospiraceae</taxon>
        <taxon>Faecalibacterium</taxon>
    </lineage>
</organism>
<dbReference type="EMBL" id="PRLA01000005">
    <property type="protein sequence ID" value="RAW49642.1"/>
    <property type="molecule type" value="Genomic_DNA"/>
</dbReference>
<dbReference type="AlphaFoldDB" id="A0AAX1QLD6"/>
<comment type="caution">
    <text evidence="1">The sequence shown here is derived from an EMBL/GenBank/DDBJ whole genome shotgun (WGS) entry which is preliminary data.</text>
</comment>
<proteinExistence type="predicted"/>
<evidence type="ECO:0000313" key="2">
    <source>
        <dbReference type="Proteomes" id="UP000250997"/>
    </source>
</evidence>
<protein>
    <submittedName>
        <fullName evidence="1">Uncharacterized protein</fullName>
    </submittedName>
</protein>
<evidence type="ECO:0000313" key="1">
    <source>
        <dbReference type="EMBL" id="RAW49642.1"/>
    </source>
</evidence>